<feature type="domain" description="Farnesoic acid O-methyl transferase" evidence="1">
    <location>
        <begin position="5"/>
        <end position="150"/>
    </location>
</feature>
<dbReference type="AlphaFoldDB" id="A0AAD9IYS1"/>
<comment type="caution">
    <text evidence="2">The sequence shown here is derived from an EMBL/GenBank/DDBJ whole genome shotgun (WGS) entry which is preliminary data.</text>
</comment>
<feature type="domain" description="Farnesoic acid O-methyl transferase" evidence="1">
    <location>
        <begin position="549"/>
        <end position="694"/>
    </location>
</feature>
<dbReference type="Proteomes" id="UP001208570">
    <property type="component" value="Unassembled WGS sequence"/>
</dbReference>
<protein>
    <recommendedName>
        <fullName evidence="1">Farnesoic acid O-methyl transferase domain-containing protein</fullName>
    </recommendedName>
</protein>
<name>A0AAD9IYS1_9ANNE</name>
<feature type="non-terminal residue" evidence="2">
    <location>
        <position position="1"/>
    </location>
</feature>
<evidence type="ECO:0000259" key="1">
    <source>
        <dbReference type="Pfam" id="PF12248"/>
    </source>
</evidence>
<dbReference type="EMBL" id="JAODUP010000852">
    <property type="protein sequence ID" value="KAK2143354.1"/>
    <property type="molecule type" value="Genomic_DNA"/>
</dbReference>
<gene>
    <name evidence="2" type="ORF">LSH36_852g02018</name>
</gene>
<organism evidence="2 3">
    <name type="scientific">Paralvinella palmiformis</name>
    <dbReference type="NCBI Taxonomy" id="53620"/>
    <lineage>
        <taxon>Eukaryota</taxon>
        <taxon>Metazoa</taxon>
        <taxon>Spiralia</taxon>
        <taxon>Lophotrochozoa</taxon>
        <taxon>Annelida</taxon>
        <taxon>Polychaeta</taxon>
        <taxon>Sedentaria</taxon>
        <taxon>Canalipalpata</taxon>
        <taxon>Terebellida</taxon>
        <taxon>Terebelliformia</taxon>
        <taxon>Alvinellidae</taxon>
        <taxon>Paralvinella</taxon>
    </lineage>
</organism>
<feature type="domain" description="Farnesoic acid O-methyl transferase" evidence="1">
    <location>
        <begin position="197"/>
        <end position="326"/>
    </location>
</feature>
<sequence length="716" mass="80295">QLTTNDSHIYIDTGLVFDAEKDVILVSVRTCNGGFVALASNKENLNKGLYEILLGRESIEIRNYGLIRNVYLYILCRNCRNCTAKATGIGSIKCDEHMDFWINYKGQIVRIGVGRNARHNQRVSFRSTIAYNPRFILISSWNSTGQWIIRVCAESEMPTSQSDILDSATMEVTTEVSSSLITTPPNRCPSVQLTTDDSHIYIDTGLVFDAEKDVILVSVRTCNGGFVALASNKENLNKGLYEILLGRESIEIRNCRNCTAKATGIGSIKCDEHMDFWINYKGQIVRIGVGRNARHNQRVSFRSTIAYNPRFILISSWNSTGQWIIRVCAESEMPTSQSDILDSTTMEVTTEVSSSLITTPPNRCPSVQLTTDDSHIYIDTGLVFDAEKDVILVSVRTCNGGFVALASNKENLDKGLYEILLGRESIEIRNCRNCTAKATGIGSIKCDEHMDFWINYKGQIVRIGVGRNARHNQRVSFRSAIAYNPRFILISSWNSTGQWIIRVCAESEMPTSQSDILDSTTMEVTTEVASSLITTPPNRCPSVQLTTDDSHIYIDTGLVFDAEKDVILVSVRTCNGGFVALASNKENLDKGLYEILLGRESIEIRNYGLIRNVSLYILCRNCRNCTAKATGIGSIKCDEHMDFWINYKGQIVRIGVGRNARHNQRVSFRSTIAYNPRFILISSWNSTGQWIIRKLMIRNVSVCIKQYVLLEVMNNT</sequence>
<keyword evidence="3" id="KW-1185">Reference proteome</keyword>
<evidence type="ECO:0000313" key="3">
    <source>
        <dbReference type="Proteomes" id="UP001208570"/>
    </source>
</evidence>
<evidence type="ECO:0000313" key="2">
    <source>
        <dbReference type="EMBL" id="KAK2143354.1"/>
    </source>
</evidence>
<proteinExistence type="predicted"/>
<accession>A0AAD9IYS1</accession>
<dbReference type="Pfam" id="PF12248">
    <property type="entry name" value="Methyltransf_FA"/>
    <property type="match status" value="4"/>
</dbReference>
<feature type="domain" description="Farnesoic acid O-methyl transferase" evidence="1">
    <location>
        <begin position="373"/>
        <end position="502"/>
    </location>
</feature>
<reference evidence="2" key="1">
    <citation type="journal article" date="2023" name="Mol. Biol. Evol.">
        <title>Third-Generation Sequencing Reveals the Adaptive Role of the Epigenome in Three Deep-Sea Polychaetes.</title>
        <authorList>
            <person name="Perez M."/>
            <person name="Aroh O."/>
            <person name="Sun Y."/>
            <person name="Lan Y."/>
            <person name="Juniper S.K."/>
            <person name="Young C.R."/>
            <person name="Angers B."/>
            <person name="Qian P.Y."/>
        </authorList>
    </citation>
    <scope>NUCLEOTIDE SEQUENCE</scope>
    <source>
        <strain evidence="2">P08H-3</strain>
    </source>
</reference>
<dbReference type="InterPro" id="IPR022041">
    <property type="entry name" value="Methyltransf_FA"/>
</dbReference>